<sequence>MVDQFTQDSTNVPRGNAQQMEGKKKWQLDKILKHWFLLDYDLVEAINKGNHSLMPMAIARVNYLIGKVPAKLLAEGINGEEEALWSIHELLYNNGCWEKANNLVIADYDVSAIEKSTDPVLLFLNAYTHLIHPNTRVGALKGKREDVRMALNQIHYSSIEAARQSSQVGVTIKNNRTKFYSQLQEARQFISAHSNLVEPSVLKDAMSVALATTKAERAAPNEPQQQEEAALQETVLHTSNWIPREADSSCSLPKSSTDLYISEVDNNVSEDGTVCSEVLAELQNLKVQVKRGRPRKYKKPQLNKHFKLPRKKKTRGEGLKQTTHYFLNAGFDEAEAIYETGRLMGLLPSDSKERSIELIKENL</sequence>
<accession>A0A162ARA9</accession>
<dbReference type="AlphaFoldDB" id="A0A162ARA9"/>
<reference evidence="2" key="1">
    <citation type="journal article" date="2016" name="Nat. Genet.">
        <title>A high-quality carrot genome assembly provides new insights into carotenoid accumulation and asterid genome evolution.</title>
        <authorList>
            <person name="Iorizzo M."/>
            <person name="Ellison S."/>
            <person name="Senalik D."/>
            <person name="Zeng P."/>
            <person name="Satapoomin P."/>
            <person name="Huang J."/>
            <person name="Bowman M."/>
            <person name="Iovene M."/>
            <person name="Sanseverino W."/>
            <person name="Cavagnaro P."/>
            <person name="Yildiz M."/>
            <person name="Macko-Podgorni A."/>
            <person name="Moranska E."/>
            <person name="Grzebelus E."/>
            <person name="Grzebelus D."/>
            <person name="Ashrafi H."/>
            <person name="Zheng Z."/>
            <person name="Cheng S."/>
            <person name="Spooner D."/>
            <person name="Van Deynze A."/>
            <person name="Simon P."/>
        </authorList>
    </citation>
    <scope>NUCLEOTIDE SEQUENCE</scope>
    <source>
        <tissue evidence="2">Leaf</tissue>
    </source>
</reference>
<evidence type="ECO:0000313" key="3">
    <source>
        <dbReference type="Proteomes" id="UP000077755"/>
    </source>
</evidence>
<feature type="region of interest" description="Disordered" evidence="1">
    <location>
        <begin position="1"/>
        <end position="21"/>
    </location>
</feature>
<name>A0A162ARA9_DAUCS</name>
<keyword evidence="3" id="KW-1185">Reference proteome</keyword>
<dbReference type="Proteomes" id="UP000077755">
    <property type="component" value="Chromosome 2"/>
</dbReference>
<evidence type="ECO:0000313" key="2">
    <source>
        <dbReference type="EMBL" id="WOG87034.1"/>
    </source>
</evidence>
<dbReference type="Gramene" id="KZN04723">
    <property type="protein sequence ID" value="KZN04723"/>
    <property type="gene ID" value="DCAR_005560"/>
</dbReference>
<organism evidence="2 3">
    <name type="scientific">Daucus carota subsp. sativus</name>
    <name type="common">Carrot</name>
    <dbReference type="NCBI Taxonomy" id="79200"/>
    <lineage>
        <taxon>Eukaryota</taxon>
        <taxon>Viridiplantae</taxon>
        <taxon>Streptophyta</taxon>
        <taxon>Embryophyta</taxon>
        <taxon>Tracheophyta</taxon>
        <taxon>Spermatophyta</taxon>
        <taxon>Magnoliopsida</taxon>
        <taxon>eudicotyledons</taxon>
        <taxon>Gunneridae</taxon>
        <taxon>Pentapetalae</taxon>
        <taxon>asterids</taxon>
        <taxon>campanulids</taxon>
        <taxon>Apiales</taxon>
        <taxon>Apiaceae</taxon>
        <taxon>Apioideae</taxon>
        <taxon>Scandiceae</taxon>
        <taxon>Daucinae</taxon>
        <taxon>Daucus</taxon>
        <taxon>Daucus sect. Daucus</taxon>
    </lineage>
</organism>
<gene>
    <name evidence="2" type="ORF">DCAR_0206254</name>
</gene>
<protein>
    <submittedName>
        <fullName evidence="2">Uncharacterized protein</fullName>
    </submittedName>
</protein>
<feature type="compositionally biased region" description="Polar residues" evidence="1">
    <location>
        <begin position="1"/>
        <end position="19"/>
    </location>
</feature>
<evidence type="ECO:0000256" key="1">
    <source>
        <dbReference type="SAM" id="MobiDB-lite"/>
    </source>
</evidence>
<dbReference type="EMBL" id="CP093344">
    <property type="protein sequence ID" value="WOG87034.1"/>
    <property type="molecule type" value="Genomic_DNA"/>
</dbReference>
<proteinExistence type="predicted"/>
<reference evidence="2" key="2">
    <citation type="submission" date="2022-03" db="EMBL/GenBank/DDBJ databases">
        <title>Draft title - Genomic analysis of global carrot germplasm unveils the trajectory of domestication and the origin of high carotenoid orange carrot.</title>
        <authorList>
            <person name="Iorizzo M."/>
            <person name="Ellison S."/>
            <person name="Senalik D."/>
            <person name="Macko-Podgorni A."/>
            <person name="Grzebelus D."/>
            <person name="Bostan H."/>
            <person name="Rolling W."/>
            <person name="Curaba J."/>
            <person name="Simon P."/>
        </authorList>
    </citation>
    <scope>NUCLEOTIDE SEQUENCE</scope>
    <source>
        <tissue evidence="2">Leaf</tissue>
    </source>
</reference>